<evidence type="ECO:0000256" key="3">
    <source>
        <dbReference type="SAM" id="Phobius"/>
    </source>
</evidence>
<name>A0A8J7WV65_9ACTN</name>
<sequence>MTRTAIGQLLQVIEQREHHLAEQAGALAARLREVQAEREELQVTAKTVRAMAADLDLDRPPAPALPDGPAYQQIMGVFDHEQRPLRARDLCLALDLPVLPKHTEGTRAKLKRLVSLGFLEESEPGLFQQPRTQGQPTPNRPAALINTKEQIGPELAYRPLTLRHHRKCDRADSLTDPIKKELKARQVRGSRASKEKKTPKTSSGGSNNFSSDIRTGLEWALGAIAIVAVVAVVVYFASVVATAVALFVGIGALFEW</sequence>
<comment type="caution">
    <text evidence="4">The sequence shown here is derived from an EMBL/GenBank/DDBJ whole genome shotgun (WGS) entry which is preliminary data.</text>
</comment>
<evidence type="ECO:0000313" key="4">
    <source>
        <dbReference type="EMBL" id="MBS2967062.1"/>
    </source>
</evidence>
<dbReference type="RefSeq" id="WP_211472724.1">
    <property type="nucleotide sequence ID" value="NZ_JAGSXH010000284.1"/>
</dbReference>
<protein>
    <submittedName>
        <fullName evidence="4">Uncharacterized protein</fullName>
    </submittedName>
</protein>
<feature type="coiled-coil region" evidence="1">
    <location>
        <begin position="24"/>
        <end position="51"/>
    </location>
</feature>
<accession>A0A8J7WV65</accession>
<keyword evidence="5" id="KW-1185">Reference proteome</keyword>
<feature type="region of interest" description="Disordered" evidence="2">
    <location>
        <begin position="183"/>
        <end position="208"/>
    </location>
</feature>
<dbReference type="AlphaFoldDB" id="A0A8J7WV65"/>
<organism evidence="4 5">
    <name type="scientific">Actinocrinis puniceicyclus</name>
    <dbReference type="NCBI Taxonomy" id="977794"/>
    <lineage>
        <taxon>Bacteria</taxon>
        <taxon>Bacillati</taxon>
        <taxon>Actinomycetota</taxon>
        <taxon>Actinomycetes</taxon>
        <taxon>Catenulisporales</taxon>
        <taxon>Actinospicaceae</taxon>
        <taxon>Actinocrinis</taxon>
    </lineage>
</organism>
<keyword evidence="3" id="KW-1133">Transmembrane helix</keyword>
<evidence type="ECO:0000313" key="5">
    <source>
        <dbReference type="Proteomes" id="UP000677913"/>
    </source>
</evidence>
<feature type="transmembrane region" description="Helical" evidence="3">
    <location>
        <begin position="221"/>
        <end position="254"/>
    </location>
</feature>
<evidence type="ECO:0000256" key="1">
    <source>
        <dbReference type="SAM" id="Coils"/>
    </source>
</evidence>
<proteinExistence type="predicted"/>
<dbReference type="Proteomes" id="UP000677913">
    <property type="component" value="Unassembled WGS sequence"/>
</dbReference>
<gene>
    <name evidence="4" type="ORF">KGA66_28775</name>
</gene>
<dbReference type="EMBL" id="JAGSXH010000284">
    <property type="protein sequence ID" value="MBS2967062.1"/>
    <property type="molecule type" value="Genomic_DNA"/>
</dbReference>
<reference evidence="4" key="1">
    <citation type="submission" date="2021-04" db="EMBL/GenBank/DDBJ databases">
        <title>Genome based classification of Actinospica acidithermotolerans sp. nov., an actinobacterium isolated from an Indonesian hot spring.</title>
        <authorList>
            <person name="Kusuma A.B."/>
            <person name="Putra K.E."/>
            <person name="Nafisah S."/>
            <person name="Loh J."/>
            <person name="Nouioui I."/>
            <person name="Goodfellow M."/>
        </authorList>
    </citation>
    <scope>NUCLEOTIDE SEQUENCE</scope>
    <source>
        <strain evidence="4">DSM 45618</strain>
    </source>
</reference>
<keyword evidence="1" id="KW-0175">Coiled coil</keyword>
<keyword evidence="3" id="KW-0472">Membrane</keyword>
<evidence type="ECO:0000256" key="2">
    <source>
        <dbReference type="SAM" id="MobiDB-lite"/>
    </source>
</evidence>
<keyword evidence="3" id="KW-0812">Transmembrane</keyword>